<accession>A0A1T4KPY2</accession>
<reference evidence="2" key="1">
    <citation type="submission" date="2017-02" db="EMBL/GenBank/DDBJ databases">
        <authorList>
            <person name="Varghese N."/>
            <person name="Submissions S."/>
        </authorList>
    </citation>
    <scope>NUCLEOTIDE SEQUENCE [LARGE SCALE GENOMIC DNA]</scope>
    <source>
        <strain evidence="2">DSM 15739</strain>
    </source>
</reference>
<dbReference type="RefSeq" id="WP_078755604.1">
    <property type="nucleotide sequence ID" value="NZ_FUWO01000005.1"/>
</dbReference>
<dbReference type="Proteomes" id="UP000189941">
    <property type="component" value="Unassembled WGS sequence"/>
</dbReference>
<proteinExistence type="predicted"/>
<dbReference type="OrthoDB" id="1644322at2"/>
<dbReference type="EMBL" id="FUWO01000005">
    <property type="protein sequence ID" value="SJZ44408.1"/>
    <property type="molecule type" value="Genomic_DNA"/>
</dbReference>
<dbReference type="STRING" id="1121925.SAMN02746011_00807"/>
<evidence type="ECO:0000313" key="2">
    <source>
        <dbReference type="Proteomes" id="UP000189941"/>
    </source>
</evidence>
<keyword evidence="2" id="KW-1185">Reference proteome</keyword>
<evidence type="ECO:0008006" key="3">
    <source>
        <dbReference type="Google" id="ProtNLM"/>
    </source>
</evidence>
<dbReference type="AlphaFoldDB" id="A0A1T4KPY2"/>
<name>A0A1T4KPY2_9LACT</name>
<evidence type="ECO:0000313" key="1">
    <source>
        <dbReference type="EMBL" id="SJZ44408.1"/>
    </source>
</evidence>
<protein>
    <recommendedName>
        <fullName evidence="3">YolD-like protein</fullName>
    </recommendedName>
</protein>
<sequence>MIDRSYLPFRSARMYHDRKMAKWMGFFLSEHNSALNDNGDVIDFSKALSLDKKLLLLSQAYVHQLIINFVVGTETITGTITVLNTEQIGVQTKQHYHFIPIKDIITMQLADEIES</sequence>
<gene>
    <name evidence="1" type="ORF">SAMN02746011_00807</name>
</gene>
<organism evidence="1 2">
    <name type="scientific">Globicatella sulfidifaciens DSM 15739</name>
    <dbReference type="NCBI Taxonomy" id="1121925"/>
    <lineage>
        <taxon>Bacteria</taxon>
        <taxon>Bacillati</taxon>
        <taxon>Bacillota</taxon>
        <taxon>Bacilli</taxon>
        <taxon>Lactobacillales</taxon>
        <taxon>Aerococcaceae</taxon>
        <taxon>Globicatella</taxon>
    </lineage>
</organism>